<feature type="compositionally biased region" description="Basic and acidic residues" evidence="15">
    <location>
        <begin position="363"/>
        <end position="378"/>
    </location>
</feature>
<evidence type="ECO:0000256" key="10">
    <source>
        <dbReference type="ARBA" id="ARBA00022842"/>
    </source>
</evidence>
<keyword evidence="10" id="KW-0460">Magnesium</keyword>
<comment type="similarity">
    <text evidence="2">Belongs to the protein kinase superfamily. NEK Ser/Thr protein kinase family. NIMA subfamily.</text>
</comment>
<organism evidence="17 18">
    <name type="scientific">Clarias magur</name>
    <name type="common">Asian catfish</name>
    <name type="synonym">Macropteronotus magur</name>
    <dbReference type="NCBI Taxonomy" id="1594786"/>
    <lineage>
        <taxon>Eukaryota</taxon>
        <taxon>Metazoa</taxon>
        <taxon>Chordata</taxon>
        <taxon>Craniata</taxon>
        <taxon>Vertebrata</taxon>
        <taxon>Euteleostomi</taxon>
        <taxon>Actinopterygii</taxon>
        <taxon>Neopterygii</taxon>
        <taxon>Teleostei</taxon>
        <taxon>Ostariophysi</taxon>
        <taxon>Siluriformes</taxon>
        <taxon>Clariidae</taxon>
        <taxon>Clarias</taxon>
    </lineage>
</organism>
<evidence type="ECO:0000256" key="5">
    <source>
        <dbReference type="ARBA" id="ARBA00022679"/>
    </source>
</evidence>
<accession>A0A8J4X6K3</accession>
<reference evidence="17" key="1">
    <citation type="submission" date="2020-07" db="EMBL/GenBank/DDBJ databases">
        <title>Clarias magur genome sequencing, assembly and annotation.</title>
        <authorList>
            <person name="Kushwaha B."/>
            <person name="Kumar R."/>
            <person name="Das P."/>
            <person name="Joshi C.G."/>
            <person name="Kumar D."/>
            <person name="Nagpure N.S."/>
            <person name="Pandey M."/>
            <person name="Agarwal S."/>
            <person name="Srivastava S."/>
            <person name="Singh M."/>
            <person name="Sahoo L."/>
            <person name="Jayasankar P."/>
            <person name="Meher P.K."/>
            <person name="Koringa P.G."/>
            <person name="Iquebal M.A."/>
            <person name="Das S.P."/>
            <person name="Bit A."/>
            <person name="Patnaik S."/>
            <person name="Patel N."/>
            <person name="Shah T.M."/>
            <person name="Hinsu A."/>
            <person name="Jena J.K."/>
        </authorList>
    </citation>
    <scope>NUCLEOTIDE SEQUENCE</scope>
    <source>
        <strain evidence="17">CIFAMagur01</strain>
        <tissue evidence="17">Testis</tissue>
    </source>
</reference>
<feature type="region of interest" description="Disordered" evidence="15">
    <location>
        <begin position="979"/>
        <end position="1046"/>
    </location>
</feature>
<feature type="coiled-coil region" evidence="14">
    <location>
        <begin position="624"/>
        <end position="665"/>
    </location>
</feature>
<feature type="domain" description="Protein kinase" evidence="16">
    <location>
        <begin position="4"/>
        <end position="258"/>
    </location>
</feature>
<feature type="region of interest" description="Disordered" evidence="15">
    <location>
        <begin position="1128"/>
        <end position="1158"/>
    </location>
</feature>
<name>A0A8J4X6K3_CLAMG</name>
<feature type="compositionally biased region" description="Basic and acidic residues" evidence="15">
    <location>
        <begin position="1296"/>
        <end position="1309"/>
    </location>
</feature>
<keyword evidence="4" id="KW-0723">Serine/threonine-protein kinase</keyword>
<feature type="region of interest" description="Disordered" evidence="15">
    <location>
        <begin position="1193"/>
        <end position="1343"/>
    </location>
</feature>
<dbReference type="PANTHER" id="PTHR44899">
    <property type="entry name" value="CAMK FAMILY PROTEIN KINASE"/>
    <property type="match status" value="1"/>
</dbReference>
<protein>
    <recommendedName>
        <fullName evidence="3">non-specific serine/threonine protein kinase</fullName>
        <ecNumber evidence="3">2.7.11.1</ecNumber>
    </recommendedName>
</protein>
<dbReference type="Pfam" id="PF00069">
    <property type="entry name" value="Pkinase"/>
    <property type="match status" value="1"/>
</dbReference>
<keyword evidence="14" id="KW-0175">Coiled coil</keyword>
<feature type="region of interest" description="Disordered" evidence="15">
    <location>
        <begin position="324"/>
        <end position="378"/>
    </location>
</feature>
<dbReference type="PROSITE" id="PS50011">
    <property type="entry name" value="PROTEIN_KINASE_DOM"/>
    <property type="match status" value="1"/>
</dbReference>
<dbReference type="GO" id="GO:0046872">
    <property type="term" value="F:metal ion binding"/>
    <property type="evidence" value="ECO:0007669"/>
    <property type="project" value="UniProtKB-KW"/>
</dbReference>
<evidence type="ECO:0000256" key="15">
    <source>
        <dbReference type="SAM" id="MobiDB-lite"/>
    </source>
</evidence>
<feature type="compositionally biased region" description="Low complexity" evidence="15">
    <location>
        <begin position="1136"/>
        <end position="1154"/>
    </location>
</feature>
<feature type="non-terminal residue" evidence="17">
    <location>
        <position position="1"/>
    </location>
</feature>
<dbReference type="EMBL" id="QNUK01000330">
    <property type="protein sequence ID" value="KAF5895278.1"/>
    <property type="molecule type" value="Genomic_DNA"/>
</dbReference>
<comment type="catalytic activity">
    <reaction evidence="12">
        <text>L-seryl-[protein] + ATP = O-phospho-L-seryl-[protein] + ADP + H(+)</text>
        <dbReference type="Rhea" id="RHEA:17989"/>
        <dbReference type="Rhea" id="RHEA-COMP:9863"/>
        <dbReference type="Rhea" id="RHEA-COMP:11604"/>
        <dbReference type="ChEBI" id="CHEBI:15378"/>
        <dbReference type="ChEBI" id="CHEBI:29999"/>
        <dbReference type="ChEBI" id="CHEBI:30616"/>
        <dbReference type="ChEBI" id="CHEBI:83421"/>
        <dbReference type="ChEBI" id="CHEBI:456216"/>
        <dbReference type="EC" id="2.7.11.1"/>
    </reaction>
</comment>
<evidence type="ECO:0000256" key="4">
    <source>
        <dbReference type="ARBA" id="ARBA00022527"/>
    </source>
</evidence>
<evidence type="ECO:0000256" key="6">
    <source>
        <dbReference type="ARBA" id="ARBA00022723"/>
    </source>
</evidence>
<proteinExistence type="inferred from homology"/>
<dbReference type="EC" id="2.7.11.1" evidence="3"/>
<dbReference type="InterPro" id="IPR011009">
    <property type="entry name" value="Kinase-like_dom_sf"/>
</dbReference>
<dbReference type="Proteomes" id="UP000727407">
    <property type="component" value="Unassembled WGS sequence"/>
</dbReference>
<evidence type="ECO:0000313" key="17">
    <source>
        <dbReference type="EMBL" id="KAF5895278.1"/>
    </source>
</evidence>
<keyword evidence="5" id="KW-0808">Transferase</keyword>
<dbReference type="CDD" id="cd08218">
    <property type="entry name" value="STKc_Nek1"/>
    <property type="match status" value="1"/>
</dbReference>
<feature type="compositionally biased region" description="Polar residues" evidence="15">
    <location>
        <begin position="949"/>
        <end position="960"/>
    </location>
</feature>
<dbReference type="OrthoDB" id="248923at2759"/>
<dbReference type="GO" id="GO:0004674">
    <property type="term" value="F:protein serine/threonine kinase activity"/>
    <property type="evidence" value="ECO:0007669"/>
    <property type="project" value="UniProtKB-KW"/>
</dbReference>
<comment type="caution">
    <text evidence="17">The sequence shown here is derived from an EMBL/GenBank/DDBJ whole genome shotgun (WGS) entry which is preliminary data.</text>
</comment>
<feature type="compositionally biased region" description="Basic and acidic residues" evidence="15">
    <location>
        <begin position="790"/>
        <end position="804"/>
    </location>
</feature>
<evidence type="ECO:0000256" key="1">
    <source>
        <dbReference type="ARBA" id="ARBA00001946"/>
    </source>
</evidence>
<dbReference type="SUPFAM" id="SSF56112">
    <property type="entry name" value="Protein kinase-like (PK-like)"/>
    <property type="match status" value="1"/>
</dbReference>
<keyword evidence="6" id="KW-0479">Metal-binding</keyword>
<feature type="compositionally biased region" description="Basic and acidic residues" evidence="15">
    <location>
        <begin position="746"/>
        <end position="772"/>
    </location>
</feature>
<feature type="compositionally biased region" description="Basic and acidic residues" evidence="15">
    <location>
        <begin position="325"/>
        <end position="345"/>
    </location>
</feature>
<feature type="region of interest" description="Disordered" evidence="15">
    <location>
        <begin position="924"/>
        <end position="960"/>
    </location>
</feature>
<feature type="region of interest" description="Disordered" evidence="15">
    <location>
        <begin position="827"/>
        <end position="851"/>
    </location>
</feature>
<feature type="compositionally biased region" description="Low complexity" evidence="15">
    <location>
        <begin position="990"/>
        <end position="999"/>
    </location>
</feature>
<evidence type="ECO:0000259" key="16">
    <source>
        <dbReference type="PROSITE" id="PS50011"/>
    </source>
</evidence>
<feature type="compositionally biased region" description="Acidic residues" evidence="15">
    <location>
        <begin position="1246"/>
        <end position="1255"/>
    </location>
</feature>
<gene>
    <name evidence="17" type="primary">nek1</name>
    <name evidence="17" type="ORF">DAT39_015012</name>
</gene>
<feature type="region of interest" description="Disordered" evidence="15">
    <location>
        <begin position="1072"/>
        <end position="1105"/>
    </location>
</feature>
<dbReference type="PROSITE" id="PS00107">
    <property type="entry name" value="PROTEIN_KINASE_ATP"/>
    <property type="match status" value="1"/>
</dbReference>
<evidence type="ECO:0000256" key="14">
    <source>
        <dbReference type="SAM" id="Coils"/>
    </source>
</evidence>
<dbReference type="SMART" id="SM00220">
    <property type="entry name" value="S_TKc"/>
    <property type="match status" value="1"/>
</dbReference>
<feature type="compositionally biased region" description="Low complexity" evidence="15">
    <location>
        <begin position="827"/>
        <end position="839"/>
    </location>
</feature>
<evidence type="ECO:0000256" key="13">
    <source>
        <dbReference type="PROSITE-ProRule" id="PRU10141"/>
    </source>
</evidence>
<evidence type="ECO:0000256" key="8">
    <source>
        <dbReference type="ARBA" id="ARBA00022777"/>
    </source>
</evidence>
<dbReference type="Gene3D" id="1.10.510.10">
    <property type="entry name" value="Transferase(Phosphotransferase) domain 1"/>
    <property type="match status" value="1"/>
</dbReference>
<evidence type="ECO:0000256" key="12">
    <source>
        <dbReference type="ARBA" id="ARBA00048679"/>
    </source>
</evidence>
<dbReference type="InterPro" id="IPR017441">
    <property type="entry name" value="Protein_kinase_ATP_BS"/>
</dbReference>
<dbReference type="PROSITE" id="PS00108">
    <property type="entry name" value="PROTEIN_KINASE_ST"/>
    <property type="match status" value="1"/>
</dbReference>
<evidence type="ECO:0000313" key="18">
    <source>
        <dbReference type="Proteomes" id="UP000727407"/>
    </source>
</evidence>
<comment type="catalytic activity">
    <reaction evidence="11">
        <text>L-threonyl-[protein] + ATP = O-phospho-L-threonyl-[protein] + ADP + H(+)</text>
        <dbReference type="Rhea" id="RHEA:46608"/>
        <dbReference type="Rhea" id="RHEA-COMP:11060"/>
        <dbReference type="Rhea" id="RHEA-COMP:11605"/>
        <dbReference type="ChEBI" id="CHEBI:15378"/>
        <dbReference type="ChEBI" id="CHEBI:30013"/>
        <dbReference type="ChEBI" id="CHEBI:30616"/>
        <dbReference type="ChEBI" id="CHEBI:61977"/>
        <dbReference type="ChEBI" id="CHEBI:456216"/>
        <dbReference type="EC" id="2.7.11.1"/>
    </reaction>
</comment>
<dbReference type="Gene3D" id="3.30.200.20">
    <property type="entry name" value="Phosphorylase Kinase, domain 1"/>
    <property type="match status" value="1"/>
</dbReference>
<feature type="compositionally biased region" description="Acidic residues" evidence="15">
    <location>
        <begin position="1326"/>
        <end position="1335"/>
    </location>
</feature>
<feature type="compositionally biased region" description="Basic and acidic residues" evidence="15">
    <location>
        <begin position="1004"/>
        <end position="1017"/>
    </location>
</feature>
<feature type="region of interest" description="Disordered" evidence="15">
    <location>
        <begin position="674"/>
        <end position="809"/>
    </location>
</feature>
<keyword evidence="9 13" id="KW-0067">ATP-binding</keyword>
<keyword evidence="7 13" id="KW-0547">Nucleotide-binding</keyword>
<evidence type="ECO:0000256" key="3">
    <source>
        <dbReference type="ARBA" id="ARBA00012513"/>
    </source>
</evidence>
<keyword evidence="18" id="KW-1185">Reference proteome</keyword>
<keyword evidence="8 17" id="KW-0418">Kinase</keyword>
<feature type="compositionally biased region" description="Acidic residues" evidence="15">
    <location>
        <begin position="1207"/>
        <end position="1229"/>
    </location>
</feature>
<feature type="binding site" evidence="13">
    <location>
        <position position="33"/>
    </location>
    <ligand>
        <name>ATP</name>
        <dbReference type="ChEBI" id="CHEBI:30616"/>
    </ligand>
</feature>
<dbReference type="InterPro" id="IPR008271">
    <property type="entry name" value="Ser/Thr_kinase_AS"/>
</dbReference>
<sequence>MDKYVKVKKIGEGSFGKAILVKSREDDRQYVIKEIGISRMSNKERQESRKEVAVLANMSHPNIVQYKESFEENGCLYIVMDYCEGGDLFKKINNQKGLLFPEEQILDWFVQICLALKHVHDRKILHRDIKSQNIFLTKDGTVQLGDFGIARVLNSTVELARTCIGTPYYLSPEICENKPYNNKSDIWALGCVLYEMCTLKHAFEAGNMKNLVLNIIRGSYPPVSVHYSQDLRALLGLLFKRNPRERPSIGAILDKPFLARRIQKFLSPQLIAQEFSQPPLIKQPKISVAQGVPAKHPVPGPASVTPSQKITKPAAKYGVPLTAKRSADAVRKPADAARKPVERKPGLKLRQAPPPAAVQRRMSRMEEERRKHEEGARKKRMELMEQERKRREQMFLLKAAQMKRFEREKLNRINRAREQGWRNVLSSSGGSSPERKFFAGGGMGALPTPVPSLSPLPGAAHVPSLVPGPVPGSRASGDGNQAKVELNHGMDNGHDHHSVKGQARRTSLQNETVTKNDYANRLRAQVVAERAKQVEEFLQRKQEALLNKVRAEGQLGARQNLATIFASRTNPSRGRRPRVNKEEEEYLTRLRQIRLQNFNERQQIKARLRGEKRDGEGSDSQESCEEFELRRKKIEALKAQSKARAAFLKEQLEKKRREAYEKEKKAWEEHLAARGVKVDIGPQKGAVPPQPDHTPHDDVAKATPSPRPTTPVISMTAALKDVGVTVPGQKLPVKEDPSNVETSDVQSERKEILRRLNDNLKAYPSKEEDKQETASVSEPGPVPQPCQPVPDERPQTGGDRRKWETGAPPVLSVAQCTLEDTCSTLTVSQSASSEASPVSGGDGKKWQPGDAPLAVANQTLDDSIITTAEQTTGEIIPAEARQAVGLRKAWGQTPVSEVLKILENAELQPLTQCLDNSSVYDRTHTETLHPTLRPSDDPNGVKLGPDPQPSQAVTDQSQDEQATIMQNQDKELAIYRDQEQAVTDQDQDQHTSTDQNQHTPAICHGRDQVPECPKKQSDTVVIGQEQKPGSPEESLPDEKKTEETDEVECLVLKEELVQKSQPPAEVVNAWEQKVLHPRPEEGSATLAEKQNDETPQDTEDEKQVGASVPGDAAFVKLSCSPAHRRAMALSTMSAQSSVEDTSSSVASRSRSVSPSRRHDDSLLIGLSTGLFDANNPKMLRTCSLPDLGKIFSGSTGHNGASAHDNNLEIEDLEDKEDESDTDAYEDEDLQELRASMERLLQQQRSDDEDDDEENGVSDRSPPDEDEHAESNGQSKSSPVEDASKSGVALEEDEDNPDRSPEEESSNGHDAEEEDEQYSDRNLNEEWQSDDSEEEGTSVSEQQESIFSRLEELRFNLEQAMGFDHFIQAYNKIKAIIEDEDSNIAVGPNVVQSILGPEHQRLYPKILHLVMADGAYEE</sequence>
<evidence type="ECO:0000256" key="2">
    <source>
        <dbReference type="ARBA" id="ARBA00010886"/>
    </source>
</evidence>
<comment type="cofactor">
    <cofactor evidence="1">
        <name>Mg(2+)</name>
        <dbReference type="ChEBI" id="CHEBI:18420"/>
    </cofactor>
</comment>
<dbReference type="FunFam" id="3.30.200.20:FF:000097">
    <property type="entry name" value="Probable serine/threonine-protein kinase nek1"/>
    <property type="match status" value="1"/>
</dbReference>
<evidence type="ECO:0000256" key="9">
    <source>
        <dbReference type="ARBA" id="ARBA00022840"/>
    </source>
</evidence>
<dbReference type="FunFam" id="1.10.510.10:FF:000172">
    <property type="entry name" value="serine/threonine-protein kinase Nek1 isoform X1"/>
    <property type="match status" value="1"/>
</dbReference>
<dbReference type="GO" id="GO:0005524">
    <property type="term" value="F:ATP binding"/>
    <property type="evidence" value="ECO:0007669"/>
    <property type="project" value="UniProtKB-UniRule"/>
</dbReference>
<evidence type="ECO:0000256" key="7">
    <source>
        <dbReference type="ARBA" id="ARBA00022741"/>
    </source>
</evidence>
<dbReference type="InterPro" id="IPR051131">
    <property type="entry name" value="NEK_Ser/Thr_kinase_NIMA"/>
</dbReference>
<dbReference type="PANTHER" id="PTHR44899:SF4">
    <property type="entry name" value="SERINE_THREONINE-PROTEIN KINASE NEK1"/>
    <property type="match status" value="1"/>
</dbReference>
<evidence type="ECO:0000256" key="11">
    <source>
        <dbReference type="ARBA" id="ARBA00047899"/>
    </source>
</evidence>
<dbReference type="InterPro" id="IPR000719">
    <property type="entry name" value="Prot_kinase_dom"/>
</dbReference>